<evidence type="ECO:0000313" key="2">
    <source>
        <dbReference type="Proteomes" id="UP000740413"/>
    </source>
</evidence>
<dbReference type="EMBL" id="JACATN010000002">
    <property type="protein sequence ID" value="MBT2160862.1"/>
    <property type="molecule type" value="Genomic_DNA"/>
</dbReference>
<gene>
    <name evidence="1" type="ORF">HW347_06270</name>
</gene>
<sequence>MKTENPDVFSLNEQRTVKLYNQSILSSFENAKNNERLVECYEKAIELNFNETKIIKGFANDLISSFEKIKSAIRFIEDSKIQIIILTYDFETYAWISGFGEGNYPILEKPELSILLLLAHIFKVCHIYFPKCWDAFQNQIDIDSFYIKKITHKSITRTVRFSKKKFYIAVALMV</sequence>
<reference evidence="2" key="2">
    <citation type="submission" date="2023-07" db="EMBL/GenBank/DDBJ databases">
        <title>Zobellia barbeyronii sp. nov., a new marine flavobacterium, isolated from green and red algae.</title>
        <authorList>
            <person name="Nedashkovskaya O.I."/>
            <person name="Otstavnykh N."/>
            <person name="Zhukova N."/>
            <person name="Guzev K."/>
            <person name="Chausova V."/>
            <person name="Tekutyeva L."/>
            <person name="Mikhailov V."/>
            <person name="Isaeva M."/>
        </authorList>
    </citation>
    <scope>NUCLEOTIDE SEQUENCE [LARGE SCALE GENOMIC DNA]</scope>
    <source>
        <strain evidence="2">KMM 6746</strain>
    </source>
</reference>
<reference evidence="1 2" key="1">
    <citation type="submission" date="2020-06" db="EMBL/GenBank/DDBJ databases">
        <authorList>
            <person name="Isaeva M.P."/>
            <person name="Chernysheva N.Y."/>
        </authorList>
    </citation>
    <scope>NUCLEOTIDE SEQUENCE [LARGE SCALE GENOMIC DNA]</scope>
    <source>
        <strain evidence="1 2">KMM 6746</strain>
    </source>
</reference>
<name>A0ABS5WBT9_9FLAO</name>
<dbReference type="RefSeq" id="WP_214611063.1">
    <property type="nucleotide sequence ID" value="NZ_JACATN010000002.1"/>
</dbReference>
<accession>A0ABS5WBT9</accession>
<keyword evidence="2" id="KW-1185">Reference proteome</keyword>
<evidence type="ECO:0000313" key="1">
    <source>
        <dbReference type="EMBL" id="MBT2160862.1"/>
    </source>
</evidence>
<protein>
    <submittedName>
        <fullName evidence="1">Uncharacterized protein</fullName>
    </submittedName>
</protein>
<comment type="caution">
    <text evidence="1">The sequence shown here is derived from an EMBL/GenBank/DDBJ whole genome shotgun (WGS) entry which is preliminary data.</text>
</comment>
<dbReference type="Proteomes" id="UP000740413">
    <property type="component" value="Unassembled WGS sequence"/>
</dbReference>
<proteinExistence type="predicted"/>
<organism evidence="1 2">
    <name type="scientific">Zobellia barbeyronii</name>
    <dbReference type="NCBI Taxonomy" id="2748009"/>
    <lineage>
        <taxon>Bacteria</taxon>
        <taxon>Pseudomonadati</taxon>
        <taxon>Bacteroidota</taxon>
        <taxon>Flavobacteriia</taxon>
        <taxon>Flavobacteriales</taxon>
        <taxon>Flavobacteriaceae</taxon>
        <taxon>Zobellia</taxon>
    </lineage>
</organism>